<dbReference type="GO" id="GO:0003899">
    <property type="term" value="F:DNA-directed RNA polymerase activity"/>
    <property type="evidence" value="ECO:0007669"/>
    <property type="project" value="InterPro"/>
</dbReference>
<evidence type="ECO:0000256" key="1">
    <source>
        <dbReference type="ARBA" id="ARBA00004123"/>
    </source>
</evidence>
<comment type="similarity">
    <text evidence="2">Belongs to the eukaryotic RPB8 RNA polymerase subunit family.</text>
</comment>
<gene>
    <name evidence="4" type="ORF">SADUNF_Sadunf13G0096100</name>
</gene>
<comment type="caution">
    <text evidence="4">The sequence shown here is derived from an EMBL/GenBank/DDBJ whole genome shotgun (WGS) entry which is preliminary data.</text>
</comment>
<dbReference type="Gene3D" id="2.40.50.140">
    <property type="entry name" value="Nucleic acid-binding proteins"/>
    <property type="match status" value="2"/>
</dbReference>
<dbReference type="AlphaFoldDB" id="A0A835ML76"/>
<dbReference type="GO" id="GO:0005665">
    <property type="term" value="C:RNA polymerase II, core complex"/>
    <property type="evidence" value="ECO:0007669"/>
    <property type="project" value="TreeGrafter"/>
</dbReference>
<accession>A0A835ML76</accession>
<dbReference type="SMART" id="SM00658">
    <property type="entry name" value="RPOL8c"/>
    <property type="match status" value="2"/>
</dbReference>
<evidence type="ECO:0000256" key="2">
    <source>
        <dbReference type="ARBA" id="ARBA00008912"/>
    </source>
</evidence>
<organism evidence="4 5">
    <name type="scientific">Salix dunnii</name>
    <dbReference type="NCBI Taxonomy" id="1413687"/>
    <lineage>
        <taxon>Eukaryota</taxon>
        <taxon>Viridiplantae</taxon>
        <taxon>Streptophyta</taxon>
        <taxon>Embryophyta</taxon>
        <taxon>Tracheophyta</taxon>
        <taxon>Spermatophyta</taxon>
        <taxon>Magnoliopsida</taxon>
        <taxon>eudicotyledons</taxon>
        <taxon>Gunneridae</taxon>
        <taxon>Pentapetalae</taxon>
        <taxon>rosids</taxon>
        <taxon>fabids</taxon>
        <taxon>Malpighiales</taxon>
        <taxon>Salicaceae</taxon>
        <taxon>Saliceae</taxon>
        <taxon>Salix</taxon>
    </lineage>
</organism>
<name>A0A835ML76_9ROSI</name>
<dbReference type="PANTHER" id="PTHR10917">
    <property type="entry name" value="DNA-DIRECTED RNA POLYMERASES I, II, AND III SUBUNIT RPABC3"/>
    <property type="match status" value="1"/>
</dbReference>
<dbReference type="OrthoDB" id="823480at2759"/>
<dbReference type="GO" id="GO:0000419">
    <property type="term" value="C:RNA polymerase V complex"/>
    <property type="evidence" value="ECO:0007669"/>
    <property type="project" value="UniProtKB-ARBA"/>
</dbReference>
<dbReference type="GO" id="GO:0005666">
    <property type="term" value="C:RNA polymerase III complex"/>
    <property type="evidence" value="ECO:0007669"/>
    <property type="project" value="TreeGrafter"/>
</dbReference>
<sequence length="296" mass="34300">MSSSNIIMFEDIFVVDKLDPDGKKFDKVTRIEAHSQNCDMFMHLDVNTDVYPMFVNDKFTMALAHTLNLDGTPDTGYYTPGGRKTLADKYEYVMHGKLYQIQEEGSRRATRTEMVITFGGLLMLLKGDPSYVSQFELDQRLFCLIRKLYHLLQMEDLLDFFVIEKLNPDGKKYDKVSRIVARSENEDLYMLLDVHTEIYPIEEKSRYLVLLTETLNADGTLVGPHNAQDKQPSKEDKFEYVTHGKLYKIDKEGSGADFKLEIYISFGGLQLLLRGNPKSLARFQLDKNYFMLMRKM</sequence>
<evidence type="ECO:0000256" key="3">
    <source>
        <dbReference type="ARBA" id="ARBA00023242"/>
    </source>
</evidence>
<dbReference type="GO" id="GO:0005736">
    <property type="term" value="C:RNA polymerase I complex"/>
    <property type="evidence" value="ECO:0007669"/>
    <property type="project" value="TreeGrafter"/>
</dbReference>
<dbReference type="FunFam" id="2.40.50.140:FF:000436">
    <property type="entry name" value="DNA-directed RNA polymerases I, II, and III subunit RPABC3"/>
    <property type="match status" value="1"/>
</dbReference>
<dbReference type="EMBL" id="JADGMS010000013">
    <property type="protein sequence ID" value="KAF9670702.1"/>
    <property type="molecule type" value="Genomic_DNA"/>
</dbReference>
<dbReference type="Pfam" id="PF03870">
    <property type="entry name" value="RNA_pol_Rpb8"/>
    <property type="match status" value="2"/>
</dbReference>
<protein>
    <submittedName>
        <fullName evidence="4">Uncharacterized protein</fullName>
    </submittedName>
</protein>
<keyword evidence="3" id="KW-0539">Nucleus</keyword>
<dbReference type="SUPFAM" id="SSF50249">
    <property type="entry name" value="Nucleic acid-binding proteins"/>
    <property type="match status" value="2"/>
</dbReference>
<dbReference type="GO" id="GO:0006351">
    <property type="term" value="P:DNA-templated transcription"/>
    <property type="evidence" value="ECO:0007669"/>
    <property type="project" value="InterPro"/>
</dbReference>
<evidence type="ECO:0000313" key="5">
    <source>
        <dbReference type="Proteomes" id="UP000657918"/>
    </source>
</evidence>
<reference evidence="4 5" key="1">
    <citation type="submission" date="2020-10" db="EMBL/GenBank/DDBJ databases">
        <title>Plant Genome Project.</title>
        <authorList>
            <person name="Zhang R.-G."/>
        </authorList>
    </citation>
    <scope>NUCLEOTIDE SEQUENCE [LARGE SCALE GENOMIC DNA]</scope>
    <source>
        <strain evidence="4">FAFU-HL-1</strain>
        <tissue evidence="4">Leaf</tissue>
    </source>
</reference>
<dbReference type="InterPro" id="IPR005570">
    <property type="entry name" value="RPABC3"/>
</dbReference>
<evidence type="ECO:0000313" key="4">
    <source>
        <dbReference type="EMBL" id="KAF9670702.1"/>
    </source>
</evidence>
<comment type="subcellular location">
    <subcellularLocation>
        <location evidence="1">Nucleus</location>
    </subcellularLocation>
</comment>
<dbReference type="PANTHER" id="PTHR10917:SF0">
    <property type="entry name" value="DNA-DIRECTED RNA POLYMERASES I, II, AND III SUBUNIT RPABC3"/>
    <property type="match status" value="1"/>
</dbReference>
<proteinExistence type="inferred from homology"/>
<dbReference type="InterPro" id="IPR012340">
    <property type="entry name" value="NA-bd_OB-fold"/>
</dbReference>
<dbReference type="Proteomes" id="UP000657918">
    <property type="component" value="Unassembled WGS sequence"/>
</dbReference>
<keyword evidence="5" id="KW-1185">Reference proteome</keyword>
<dbReference type="FunFam" id="2.40.50.140:FF:000073">
    <property type="entry name" value="DNA-directed RNA polymerases I, II, and III subunit RPABC3"/>
    <property type="match status" value="1"/>
</dbReference>